<protein>
    <submittedName>
        <fullName evidence="2">Uncharacterized protein</fullName>
    </submittedName>
</protein>
<accession>A0A0G0WP04</accession>
<name>A0A0G0WP04_9BACT</name>
<dbReference type="EMBL" id="LCBN01000016">
    <property type="protein sequence ID" value="KKS13797.1"/>
    <property type="molecule type" value="Genomic_DNA"/>
</dbReference>
<sequence length="436" mass="49331">MNQELINYIRENLAKGIPHEQIRQTLLNNGWQTEDIEAAFSQLQVPQTILPPISDNTQSTFGSKLKLKEHGVFLTPKILITFLIIFGLTAIGGSYFYFFREKPETSKVNAENNLPITDSFLNESPHAEIFREGFYVNRDLQFSFEYPADWILGEKVIDRKGNLNNLAFYLVAPTVSELSQLESFLVSVTREGGENYLDFIVNSKSNLNREKRRLGDLNGDFYSGITDKRYDASFVATPNGVKYGFHLSVPSGKKEVYLAKFEELISTVKVNDTRASSLPKYFRDNLALDKRVSEPSHIPNKFSITYEKQDSAHQEWNYSIGVWEHGSGPNNLNIDVQRVGTKNDLGPRQFTVNLENLLEEKSIHQPVVEKGVAKVEPIEVKGFKGYFINIGKSLDNSYGSLIFATDIVAVSIDYISELGSVFSKEELLKIAESMIH</sequence>
<keyword evidence="1" id="KW-0812">Transmembrane</keyword>
<keyword evidence="1" id="KW-0472">Membrane</keyword>
<reference evidence="2 3" key="1">
    <citation type="journal article" date="2015" name="Nature">
        <title>rRNA introns, odd ribosomes, and small enigmatic genomes across a large radiation of phyla.</title>
        <authorList>
            <person name="Brown C.T."/>
            <person name="Hug L.A."/>
            <person name="Thomas B.C."/>
            <person name="Sharon I."/>
            <person name="Castelle C.J."/>
            <person name="Singh A."/>
            <person name="Wilkins M.J."/>
            <person name="Williams K.H."/>
            <person name="Banfield J.F."/>
        </authorList>
    </citation>
    <scope>NUCLEOTIDE SEQUENCE [LARGE SCALE GENOMIC DNA]</scope>
</reference>
<feature type="transmembrane region" description="Helical" evidence="1">
    <location>
        <begin position="78"/>
        <end position="98"/>
    </location>
</feature>
<gene>
    <name evidence="2" type="ORF">UU67_C0016G0010</name>
</gene>
<proteinExistence type="predicted"/>
<dbReference type="Proteomes" id="UP000034753">
    <property type="component" value="Unassembled WGS sequence"/>
</dbReference>
<keyword evidence="1" id="KW-1133">Transmembrane helix</keyword>
<organism evidence="2 3">
    <name type="scientific">Candidatus Daviesbacteria bacterium GW2011_GWB1_41_5</name>
    <dbReference type="NCBI Taxonomy" id="1618429"/>
    <lineage>
        <taxon>Bacteria</taxon>
        <taxon>Candidatus Daviesiibacteriota</taxon>
    </lineage>
</organism>
<evidence type="ECO:0000313" key="2">
    <source>
        <dbReference type="EMBL" id="KKS13797.1"/>
    </source>
</evidence>
<evidence type="ECO:0000256" key="1">
    <source>
        <dbReference type="SAM" id="Phobius"/>
    </source>
</evidence>
<comment type="caution">
    <text evidence="2">The sequence shown here is derived from an EMBL/GenBank/DDBJ whole genome shotgun (WGS) entry which is preliminary data.</text>
</comment>
<dbReference type="AlphaFoldDB" id="A0A0G0WP04"/>
<evidence type="ECO:0000313" key="3">
    <source>
        <dbReference type="Proteomes" id="UP000034753"/>
    </source>
</evidence>